<feature type="transmembrane region" description="Helical" evidence="8">
    <location>
        <begin position="180"/>
        <end position="200"/>
    </location>
</feature>
<keyword evidence="5 8" id="KW-1133">Transmembrane helix</keyword>
<proteinExistence type="inferred from homology"/>
<keyword evidence="3" id="KW-1003">Cell membrane</keyword>
<protein>
    <submittedName>
        <fullName evidence="10">MMPL family transporter</fullName>
    </submittedName>
</protein>
<feature type="transmembrane region" description="Helical" evidence="8">
    <location>
        <begin position="674"/>
        <end position="697"/>
    </location>
</feature>
<feature type="transmembrane region" description="Helical" evidence="8">
    <location>
        <begin position="593"/>
        <end position="612"/>
    </location>
</feature>
<name>A0ABV1TFQ6_9ACTN</name>
<dbReference type="PANTHER" id="PTHR33406:SF11">
    <property type="entry name" value="MEMBRANE PROTEIN SCO6666-RELATED"/>
    <property type="match status" value="1"/>
</dbReference>
<dbReference type="Gene3D" id="1.20.1640.10">
    <property type="entry name" value="Multidrug efflux transporter AcrB transmembrane domain"/>
    <property type="match status" value="2"/>
</dbReference>
<evidence type="ECO:0000313" key="10">
    <source>
        <dbReference type="EMBL" id="MER6268868.1"/>
    </source>
</evidence>
<evidence type="ECO:0000313" key="11">
    <source>
        <dbReference type="Proteomes" id="UP001490365"/>
    </source>
</evidence>
<feature type="transmembrane region" description="Helical" evidence="8">
    <location>
        <begin position="644"/>
        <end position="662"/>
    </location>
</feature>
<feature type="domain" description="SSD" evidence="9">
    <location>
        <begin position="196"/>
        <end position="329"/>
    </location>
</feature>
<evidence type="ECO:0000256" key="1">
    <source>
        <dbReference type="ARBA" id="ARBA00004651"/>
    </source>
</evidence>
<feature type="transmembrane region" description="Helical" evidence="8">
    <location>
        <begin position="306"/>
        <end position="330"/>
    </location>
</feature>
<reference evidence="10 11" key="1">
    <citation type="submission" date="2024-06" db="EMBL/GenBank/DDBJ databases">
        <title>The Natural Products Discovery Center: Release of the First 8490 Sequenced Strains for Exploring Actinobacteria Biosynthetic Diversity.</title>
        <authorList>
            <person name="Kalkreuter E."/>
            <person name="Kautsar S.A."/>
            <person name="Yang D."/>
            <person name="Bader C.D."/>
            <person name="Teijaro C.N."/>
            <person name="Fluegel L."/>
            <person name="Davis C.M."/>
            <person name="Simpson J.R."/>
            <person name="Lauterbach L."/>
            <person name="Steele A.D."/>
            <person name="Gui C."/>
            <person name="Meng S."/>
            <person name="Li G."/>
            <person name="Viehrig K."/>
            <person name="Ye F."/>
            <person name="Su P."/>
            <person name="Kiefer A.F."/>
            <person name="Nichols A."/>
            <person name="Cepeda A.J."/>
            <person name="Yan W."/>
            <person name="Fan B."/>
            <person name="Jiang Y."/>
            <person name="Adhikari A."/>
            <person name="Zheng C.-J."/>
            <person name="Schuster L."/>
            <person name="Cowan T.M."/>
            <person name="Smanski M.J."/>
            <person name="Chevrette M.G."/>
            <person name="De Carvalho L.P.S."/>
            <person name="Shen B."/>
        </authorList>
    </citation>
    <scope>NUCLEOTIDE SEQUENCE [LARGE SCALE GENOMIC DNA]</scope>
    <source>
        <strain evidence="10 11">NPDC001694</strain>
    </source>
</reference>
<feature type="domain" description="SSD" evidence="9">
    <location>
        <begin position="531"/>
        <end position="696"/>
    </location>
</feature>
<dbReference type="PROSITE" id="PS50156">
    <property type="entry name" value="SSD"/>
    <property type="match status" value="2"/>
</dbReference>
<feature type="transmembrane region" description="Helical" evidence="8">
    <location>
        <begin position="207"/>
        <end position="227"/>
    </location>
</feature>
<dbReference type="Proteomes" id="UP001490365">
    <property type="component" value="Unassembled WGS sequence"/>
</dbReference>
<gene>
    <name evidence="10" type="ORF">ABT211_16440</name>
</gene>
<evidence type="ECO:0000256" key="8">
    <source>
        <dbReference type="SAM" id="Phobius"/>
    </source>
</evidence>
<feature type="transmembrane region" description="Helical" evidence="8">
    <location>
        <begin position="529"/>
        <end position="548"/>
    </location>
</feature>
<evidence type="ECO:0000256" key="3">
    <source>
        <dbReference type="ARBA" id="ARBA00022475"/>
    </source>
</evidence>
<dbReference type="Pfam" id="PF03176">
    <property type="entry name" value="MMPL"/>
    <property type="match status" value="2"/>
</dbReference>
<feature type="transmembrane region" description="Helical" evidence="8">
    <location>
        <begin position="373"/>
        <end position="391"/>
    </location>
</feature>
<evidence type="ECO:0000256" key="4">
    <source>
        <dbReference type="ARBA" id="ARBA00022692"/>
    </source>
</evidence>
<feature type="transmembrane region" description="Helical" evidence="8">
    <location>
        <begin position="560"/>
        <end position="581"/>
    </location>
</feature>
<dbReference type="EMBL" id="JBEOZM010000006">
    <property type="protein sequence ID" value="MER6268868.1"/>
    <property type="molecule type" value="Genomic_DNA"/>
</dbReference>
<evidence type="ECO:0000256" key="7">
    <source>
        <dbReference type="SAM" id="MobiDB-lite"/>
    </source>
</evidence>
<dbReference type="InterPro" id="IPR050545">
    <property type="entry name" value="Mycobact_MmpL"/>
</dbReference>
<keyword evidence="11" id="KW-1185">Reference proteome</keyword>
<comment type="caution">
    <text evidence="10">The sequence shown here is derived from an EMBL/GenBank/DDBJ whole genome shotgun (WGS) entry which is preliminary data.</text>
</comment>
<feature type="region of interest" description="Disordered" evidence="7">
    <location>
        <begin position="723"/>
        <end position="743"/>
    </location>
</feature>
<organism evidence="10 11">
    <name type="scientific">Streptomyces sp. 900105755</name>
    <dbReference type="NCBI Taxonomy" id="3154389"/>
    <lineage>
        <taxon>Bacteria</taxon>
        <taxon>Bacillati</taxon>
        <taxon>Actinomycetota</taxon>
        <taxon>Actinomycetes</taxon>
        <taxon>Kitasatosporales</taxon>
        <taxon>Streptomycetaceae</taxon>
        <taxon>Streptomyces</taxon>
    </lineage>
</organism>
<keyword evidence="6 8" id="KW-0472">Membrane</keyword>
<evidence type="ECO:0000256" key="5">
    <source>
        <dbReference type="ARBA" id="ARBA00022989"/>
    </source>
</evidence>
<dbReference type="SUPFAM" id="SSF82866">
    <property type="entry name" value="Multidrug efflux transporter AcrB transmembrane domain"/>
    <property type="match status" value="2"/>
</dbReference>
<comment type="subcellular location">
    <subcellularLocation>
        <location evidence="1">Cell membrane</location>
        <topology evidence="1">Multi-pass membrane protein</topology>
    </subcellularLocation>
</comment>
<evidence type="ECO:0000259" key="9">
    <source>
        <dbReference type="PROSITE" id="PS50156"/>
    </source>
</evidence>
<feature type="transmembrane region" description="Helical" evidence="8">
    <location>
        <begin position="233"/>
        <end position="254"/>
    </location>
</feature>
<evidence type="ECO:0000256" key="6">
    <source>
        <dbReference type="ARBA" id="ARBA00023136"/>
    </source>
</evidence>
<dbReference type="InterPro" id="IPR000731">
    <property type="entry name" value="SSD"/>
</dbReference>
<dbReference type="PANTHER" id="PTHR33406">
    <property type="entry name" value="MEMBRANE PROTEIN MJ1562-RELATED"/>
    <property type="match status" value="1"/>
</dbReference>
<sequence length="743" mass="76570">MATFLHRIGRRAFQRRWLVLLLWAVVLGVAGAAAAGSSGGGSSSVTLPGIEAQKAYDLLGKKFPAANADGASARVVVRAPEGQKLTGSEPKTEVKALLKDLKQSSPRVASVTDPFTAKTISADRTTGYAQVTYSAKAADLTDADHNHFDKALEEARAKGLTAEASGSALAATSEGGSSEAIGFALAALILVITFGSFAAAGMPLLTAVVGVGITISTLTALTSALNLNTSTSALASMLGIAVGIDYALFIVSRYRSERAAGYDAREAAARANGTAGSAVVFAGLTVVIALVGLAVVNLPILTAMGLAASGAVVVAVLVAVTLVPALLSLAPERVLGRARRRAKKAPKGVPSKEAPSKKPLAERWAAFVLRRPWKVLLVSVAGLVLIALPTTKLELGLADDGSKPPSTTERKAYDMLTESFGPGFNGPLTVVVTDTDTAATKKAVGELSDSITGMKDVAAVAPAVYNPAGDTAIVTVVPDSAPTSEKTKTLVRDIRDRAADVRAATGAEGLVSGTTALNLDVAAKFASAIVPYLLLVVGLAFLVLILVFRSILVPLKAAVGFLLSVLAAFGAMVAVFQWGWFKDLLGLQTTGPINSLVPILAVGIVFGLAMDYQVFLVTRIRESYVHGAGAREAITDGFRHSGKVVTAAALIMTGVFGGFVGSDDALLKSLGFGLASAVIFDAFVVRMTIVPAVLALLGERAWSLPAWIDRRLPHVDIEGEKLAHSGSSAAQPAGTEADFTRVG</sequence>
<feature type="transmembrane region" description="Helical" evidence="8">
    <location>
        <begin position="275"/>
        <end position="300"/>
    </location>
</feature>
<dbReference type="RefSeq" id="WP_351957464.1">
    <property type="nucleotide sequence ID" value="NZ_JBEOZM010000006.1"/>
</dbReference>
<accession>A0ABV1TFQ6</accession>
<evidence type="ECO:0000256" key="2">
    <source>
        <dbReference type="ARBA" id="ARBA00010157"/>
    </source>
</evidence>
<dbReference type="InterPro" id="IPR004869">
    <property type="entry name" value="MMPL_dom"/>
</dbReference>
<comment type="similarity">
    <text evidence="2">Belongs to the resistance-nodulation-cell division (RND) (TC 2.A.6) family. MmpL subfamily.</text>
</comment>
<keyword evidence="4 8" id="KW-0812">Transmembrane</keyword>